<gene>
    <name evidence="3" type="ORF">QYE76_030650</name>
</gene>
<dbReference type="InterPro" id="IPR022059">
    <property type="entry name" value="DUF3615"/>
</dbReference>
<name>A0AAD8VGP0_LOLMU</name>
<dbReference type="PANTHER" id="PTHR33326:SF38">
    <property type="entry name" value="EXPRESSED PROTEIN"/>
    <property type="match status" value="1"/>
</dbReference>
<comment type="caution">
    <text evidence="3">The sequence shown here is derived from an EMBL/GenBank/DDBJ whole genome shotgun (WGS) entry which is preliminary data.</text>
</comment>
<feature type="region of interest" description="Disordered" evidence="1">
    <location>
        <begin position="1"/>
        <end position="45"/>
    </location>
</feature>
<proteinExistence type="predicted"/>
<keyword evidence="4" id="KW-1185">Reference proteome</keyword>
<evidence type="ECO:0000313" key="3">
    <source>
        <dbReference type="EMBL" id="KAK1606977.1"/>
    </source>
</evidence>
<dbReference type="EMBL" id="JAUUTY010000007">
    <property type="protein sequence ID" value="KAK1606977.1"/>
    <property type="molecule type" value="Genomic_DNA"/>
</dbReference>
<feature type="compositionally biased region" description="Polar residues" evidence="1">
    <location>
        <begin position="32"/>
        <end position="45"/>
    </location>
</feature>
<evidence type="ECO:0000256" key="1">
    <source>
        <dbReference type="SAM" id="MobiDB-lite"/>
    </source>
</evidence>
<protein>
    <recommendedName>
        <fullName evidence="2">DUF3615 domain-containing protein</fullName>
    </recommendedName>
</protein>
<dbReference type="AlphaFoldDB" id="A0AAD8VGP0"/>
<accession>A0AAD8VGP0</accession>
<sequence>MYSDRPRRSRRNRGRQVQQPASSQVQEEDSSKASSSELGPTTSDTLKFETLSLNDSPPALDSSDRSEEPSIADLLLNQPTFDSVDDCMDYFCNSERAARAARDKVLPFSQQPTLDKFEAERVLVTPNQAQPVRAQEQASAVAAQGRYEGSKGKIADNGNRWMSEELWVAFQKYLQKEDDLKEFDCEFEELKHQCFHVENYCKIFHHFNFTVKMKKHGSSEWTSTLYFAEVKEIFRRKIYFCCPLEQHENGNCYACKNQQMGVLKHPVTGAVQIRYSPTRMIMILPLKMMMDLSMMRPGGGG</sequence>
<evidence type="ECO:0000259" key="2">
    <source>
        <dbReference type="Pfam" id="PF12274"/>
    </source>
</evidence>
<dbReference type="PANTHER" id="PTHR33326">
    <property type="entry name" value="OS05G0543800 PROTEIN"/>
    <property type="match status" value="1"/>
</dbReference>
<dbReference type="Proteomes" id="UP001231189">
    <property type="component" value="Unassembled WGS sequence"/>
</dbReference>
<organism evidence="3 4">
    <name type="scientific">Lolium multiflorum</name>
    <name type="common">Italian ryegrass</name>
    <name type="synonym">Lolium perenne subsp. multiflorum</name>
    <dbReference type="NCBI Taxonomy" id="4521"/>
    <lineage>
        <taxon>Eukaryota</taxon>
        <taxon>Viridiplantae</taxon>
        <taxon>Streptophyta</taxon>
        <taxon>Embryophyta</taxon>
        <taxon>Tracheophyta</taxon>
        <taxon>Spermatophyta</taxon>
        <taxon>Magnoliopsida</taxon>
        <taxon>Liliopsida</taxon>
        <taxon>Poales</taxon>
        <taxon>Poaceae</taxon>
        <taxon>BOP clade</taxon>
        <taxon>Pooideae</taxon>
        <taxon>Poodae</taxon>
        <taxon>Poeae</taxon>
        <taxon>Poeae Chloroplast Group 2 (Poeae type)</taxon>
        <taxon>Loliodinae</taxon>
        <taxon>Loliinae</taxon>
        <taxon>Lolium</taxon>
    </lineage>
</organism>
<reference evidence="3" key="1">
    <citation type="submission" date="2023-07" db="EMBL/GenBank/DDBJ databases">
        <title>A chromosome-level genome assembly of Lolium multiflorum.</title>
        <authorList>
            <person name="Chen Y."/>
            <person name="Copetti D."/>
            <person name="Kolliker R."/>
            <person name="Studer B."/>
        </authorList>
    </citation>
    <scope>NUCLEOTIDE SEQUENCE</scope>
    <source>
        <strain evidence="3">02402/16</strain>
        <tissue evidence="3">Leaf</tissue>
    </source>
</reference>
<evidence type="ECO:0000313" key="4">
    <source>
        <dbReference type="Proteomes" id="UP001231189"/>
    </source>
</evidence>
<feature type="domain" description="DUF3615" evidence="2">
    <location>
        <begin position="169"/>
        <end position="266"/>
    </location>
</feature>
<feature type="compositionally biased region" description="Polar residues" evidence="1">
    <location>
        <begin position="16"/>
        <end position="25"/>
    </location>
</feature>
<dbReference type="Pfam" id="PF12274">
    <property type="entry name" value="DUF3615"/>
    <property type="match status" value="1"/>
</dbReference>